<reference evidence="2" key="1">
    <citation type="submission" date="2013-11" db="EMBL/GenBank/DDBJ databases">
        <title>Draft genome sequence of the broad-host-range Rhizobium sp. LPU83 strain, a member of the low-genetic diversity Oregon-like Rhizobium sp. group.</title>
        <authorList>
            <person name="Wibberg D."/>
            <person name="Puehler A."/>
            <person name="Schlueter A."/>
        </authorList>
    </citation>
    <scope>NUCLEOTIDE SEQUENCE [LARGE SCALE GENOMIC DNA]</scope>
    <source>
        <strain evidence="2">LPU83</strain>
    </source>
</reference>
<dbReference type="PATRIC" id="fig|348824.6.peg.3962"/>
<evidence type="ECO:0000313" key="2">
    <source>
        <dbReference type="EMBL" id="CDM59327.1"/>
    </source>
</evidence>
<dbReference type="RefSeq" id="WP_231052208.1">
    <property type="nucleotide sequence ID" value="NZ_ATTO01000016.1"/>
</dbReference>
<dbReference type="AlphaFoldDB" id="W6RDH1"/>
<dbReference type="Pfam" id="PF00248">
    <property type="entry name" value="Aldo_ket_red"/>
    <property type="match status" value="1"/>
</dbReference>
<keyword evidence="3" id="KW-1185">Reference proteome</keyword>
<dbReference type="Gene3D" id="3.20.20.100">
    <property type="entry name" value="NADP-dependent oxidoreductase domain"/>
    <property type="match status" value="1"/>
</dbReference>
<dbReference type="Proteomes" id="UP000019443">
    <property type="component" value="Chromosome"/>
</dbReference>
<evidence type="ECO:0000313" key="3">
    <source>
        <dbReference type="Proteomes" id="UP000019443"/>
    </source>
</evidence>
<name>W6RDH1_9HYPH</name>
<dbReference type="HOGENOM" id="CLU_2993651_0_0_5"/>
<dbReference type="SUPFAM" id="SSF51430">
    <property type="entry name" value="NAD(P)-linked oxidoreductase"/>
    <property type="match status" value="1"/>
</dbReference>
<dbReference type="InterPro" id="IPR036812">
    <property type="entry name" value="NAD(P)_OxRdtase_dom_sf"/>
</dbReference>
<proteinExistence type="predicted"/>
<dbReference type="eggNOG" id="COG0667">
    <property type="taxonomic scope" value="Bacteria"/>
</dbReference>
<organism evidence="2 3">
    <name type="scientific">Rhizobium favelukesii</name>
    <dbReference type="NCBI Taxonomy" id="348824"/>
    <lineage>
        <taxon>Bacteria</taxon>
        <taxon>Pseudomonadati</taxon>
        <taxon>Pseudomonadota</taxon>
        <taxon>Alphaproteobacteria</taxon>
        <taxon>Hyphomicrobiales</taxon>
        <taxon>Rhizobiaceae</taxon>
        <taxon>Rhizobium/Agrobacterium group</taxon>
        <taxon>Rhizobium</taxon>
    </lineage>
</organism>
<sequence length="57" mass="6015">MPRKTAAVDTLIAIAEETGISAGQIAIAWLLHKGTLPIIGPRTPAQLSDKHSAWLSP</sequence>
<gene>
    <name evidence="2" type="ORF">LPU83_3684</name>
</gene>
<evidence type="ECO:0000259" key="1">
    <source>
        <dbReference type="Pfam" id="PF00248"/>
    </source>
</evidence>
<dbReference type="KEGG" id="rhl:LPU83_3684"/>
<accession>W6RDH1</accession>
<feature type="domain" description="NADP-dependent oxidoreductase" evidence="1">
    <location>
        <begin position="3"/>
        <end position="54"/>
    </location>
</feature>
<protein>
    <recommendedName>
        <fullName evidence="1">NADP-dependent oxidoreductase domain-containing protein</fullName>
    </recommendedName>
</protein>
<dbReference type="InterPro" id="IPR023210">
    <property type="entry name" value="NADP_OxRdtase_dom"/>
</dbReference>
<dbReference type="EMBL" id="HG916852">
    <property type="protein sequence ID" value="CDM59327.1"/>
    <property type="molecule type" value="Genomic_DNA"/>
</dbReference>